<evidence type="ECO:0000313" key="2">
    <source>
        <dbReference type="EMBL" id="MTB70921.1"/>
    </source>
</evidence>
<dbReference type="CDD" id="cd11614">
    <property type="entry name" value="SAF_CpaB_FlgA_like"/>
    <property type="match status" value="1"/>
</dbReference>
<dbReference type="EMBL" id="WLVL01000016">
    <property type="protein sequence ID" value="MTB70921.1"/>
    <property type="molecule type" value="Genomic_DNA"/>
</dbReference>
<reference evidence="2 3" key="1">
    <citation type="submission" date="2019-11" db="EMBL/GenBank/DDBJ databases">
        <title>Whole genome sequencing identifies a novel species of the genus Arsenicicoccus isolated from human blood.</title>
        <authorList>
            <person name="Jeong J.H."/>
            <person name="Kweon O.J."/>
            <person name="Kim H.R."/>
            <person name="Kim T.-H."/>
            <person name="Ha S.-M."/>
            <person name="Lee M.-K."/>
        </authorList>
    </citation>
    <scope>NUCLEOTIDE SEQUENCE [LARGE SCALE GENOMIC DNA]</scope>
    <source>
        <strain evidence="2 3">MKL-02</strain>
    </source>
</reference>
<evidence type="ECO:0000259" key="1">
    <source>
        <dbReference type="SMART" id="SM00858"/>
    </source>
</evidence>
<dbReference type="Proteomes" id="UP000431092">
    <property type="component" value="Unassembled WGS sequence"/>
</dbReference>
<proteinExistence type="predicted"/>
<dbReference type="Pfam" id="PF08666">
    <property type="entry name" value="SAF"/>
    <property type="match status" value="1"/>
</dbReference>
<accession>A0A6I3IRK1</accession>
<keyword evidence="3" id="KW-1185">Reference proteome</keyword>
<organism evidence="2 3">
    <name type="scientific">Arsenicicoccus cauae</name>
    <dbReference type="NCBI Taxonomy" id="2663847"/>
    <lineage>
        <taxon>Bacteria</taxon>
        <taxon>Bacillati</taxon>
        <taxon>Actinomycetota</taxon>
        <taxon>Actinomycetes</taxon>
        <taxon>Micrococcales</taxon>
        <taxon>Intrasporangiaceae</taxon>
        <taxon>Arsenicicoccus</taxon>
    </lineage>
</organism>
<name>A0A6I3IRK1_9MICO</name>
<gene>
    <name evidence="2" type="ORF">GGG17_02820</name>
</gene>
<protein>
    <recommendedName>
        <fullName evidence="1">SAF domain-containing protein</fullName>
    </recommendedName>
</protein>
<dbReference type="AlphaFoldDB" id="A0A6I3IRK1"/>
<dbReference type="RefSeq" id="WP_154592278.1">
    <property type="nucleotide sequence ID" value="NZ_WLVL01000016.1"/>
</dbReference>
<dbReference type="InterPro" id="IPR013974">
    <property type="entry name" value="SAF"/>
</dbReference>
<sequence>MTALPRRGDRAGRPAPLRRSWRARLRSRRVSWHVRLARRVLAALCLGLAVAGALRLAFPAPPPAGTRVVSAARDLPAGHVLDARDLVIRRWPGSDAPTTWPDAEALVGRRLAGPVATGDPLTPRAVTGAARLAGLPEGSVALAVPSVEPVVADLVRAGDRVQVWAGARLVAPAAVVLQTPVGESAGVGLPGGAAGASGRTVLVSLNASQSRALHAGHGAGPEDEPLHLMLTAGSQ</sequence>
<feature type="domain" description="SAF" evidence="1">
    <location>
        <begin position="66"/>
        <end position="127"/>
    </location>
</feature>
<evidence type="ECO:0000313" key="3">
    <source>
        <dbReference type="Proteomes" id="UP000431092"/>
    </source>
</evidence>
<comment type="caution">
    <text evidence="2">The sequence shown here is derived from an EMBL/GenBank/DDBJ whole genome shotgun (WGS) entry which is preliminary data.</text>
</comment>
<dbReference type="SMART" id="SM00858">
    <property type="entry name" value="SAF"/>
    <property type="match status" value="1"/>
</dbReference>